<dbReference type="Proteomes" id="UP000553963">
    <property type="component" value="Unassembled WGS sequence"/>
</dbReference>
<dbReference type="InterPro" id="IPR036390">
    <property type="entry name" value="WH_DNA-bd_sf"/>
</dbReference>
<dbReference type="InterPro" id="IPR036388">
    <property type="entry name" value="WH-like_DNA-bd_sf"/>
</dbReference>
<organism evidence="7 8">
    <name type="scientific">Kaistia hirudinis</name>
    <dbReference type="NCBI Taxonomy" id="1293440"/>
    <lineage>
        <taxon>Bacteria</taxon>
        <taxon>Pseudomonadati</taxon>
        <taxon>Pseudomonadota</taxon>
        <taxon>Alphaproteobacteria</taxon>
        <taxon>Hyphomicrobiales</taxon>
        <taxon>Kaistiaceae</taxon>
        <taxon>Kaistia</taxon>
    </lineage>
</organism>
<keyword evidence="3" id="KW-0805">Transcription regulation</keyword>
<dbReference type="PANTHER" id="PTHR30118:SF15">
    <property type="entry name" value="TRANSCRIPTIONAL REGULATORY PROTEIN"/>
    <property type="match status" value="1"/>
</dbReference>
<keyword evidence="2" id="KW-0536">Nodulation</keyword>
<sequence>MEQEVSGTLDVRLMRILQVLLAENSVSRTADILGQTQPTISAALKRLREIVGDPILVRSGSHLVPTERALELKETVARILADIDANFVTRSDFDPATSTRRFRLIASNSLGALILPRLVHRLHTVAPGAMVDFCNVPGDGDIVGPLERGEADLAIVNPPIEPGQLRMAPLLTTDLVCMVGRHHPIARQRTIALSQYLTLDHISPTPTHMAATGPIDSKLAALGHARTVTCCVPEFGVIPFMLAQSNLVFTTGRPFAEHLAAIMPFAVIDAPPELGDIRFHLLWHERQHRSAAHRWLRQIVREVTGEIEHISTGAPGHPERTA</sequence>
<evidence type="ECO:0000256" key="2">
    <source>
        <dbReference type="ARBA" id="ARBA00022458"/>
    </source>
</evidence>
<dbReference type="GO" id="GO:0003700">
    <property type="term" value="F:DNA-binding transcription factor activity"/>
    <property type="evidence" value="ECO:0007669"/>
    <property type="project" value="InterPro"/>
</dbReference>
<proteinExistence type="inferred from homology"/>
<dbReference type="InterPro" id="IPR000847">
    <property type="entry name" value="LysR_HTH_N"/>
</dbReference>
<dbReference type="Pfam" id="PF00126">
    <property type="entry name" value="HTH_1"/>
    <property type="match status" value="1"/>
</dbReference>
<protein>
    <submittedName>
        <fullName evidence="7">DNA-binding transcriptional LysR family regulator</fullName>
    </submittedName>
</protein>
<dbReference type="EMBL" id="JACIDS010000006">
    <property type="protein sequence ID" value="MBB3933669.1"/>
    <property type="molecule type" value="Genomic_DNA"/>
</dbReference>
<feature type="domain" description="HTH lysR-type" evidence="6">
    <location>
        <begin position="9"/>
        <end position="66"/>
    </location>
</feature>
<keyword evidence="5" id="KW-0804">Transcription</keyword>
<evidence type="ECO:0000256" key="5">
    <source>
        <dbReference type="ARBA" id="ARBA00023163"/>
    </source>
</evidence>
<dbReference type="PANTHER" id="PTHR30118">
    <property type="entry name" value="HTH-TYPE TRANSCRIPTIONAL REGULATOR LEUO-RELATED"/>
    <property type="match status" value="1"/>
</dbReference>
<comment type="caution">
    <text evidence="7">The sequence shown here is derived from an EMBL/GenBank/DDBJ whole genome shotgun (WGS) entry which is preliminary data.</text>
</comment>
<dbReference type="RefSeq" id="WP_183401299.1">
    <property type="nucleotide sequence ID" value="NZ_JACIDS010000006.1"/>
</dbReference>
<dbReference type="Gene3D" id="3.40.190.10">
    <property type="entry name" value="Periplasmic binding protein-like II"/>
    <property type="match status" value="2"/>
</dbReference>
<dbReference type="PROSITE" id="PS50931">
    <property type="entry name" value="HTH_LYSR"/>
    <property type="match status" value="1"/>
</dbReference>
<dbReference type="Gene3D" id="1.10.10.10">
    <property type="entry name" value="Winged helix-like DNA-binding domain superfamily/Winged helix DNA-binding domain"/>
    <property type="match status" value="1"/>
</dbReference>
<dbReference type="Pfam" id="PF03466">
    <property type="entry name" value="LysR_substrate"/>
    <property type="match status" value="1"/>
</dbReference>
<comment type="similarity">
    <text evidence="1">Belongs to the LysR transcriptional regulatory family.</text>
</comment>
<evidence type="ECO:0000256" key="3">
    <source>
        <dbReference type="ARBA" id="ARBA00023015"/>
    </source>
</evidence>
<evidence type="ECO:0000313" key="7">
    <source>
        <dbReference type="EMBL" id="MBB3933669.1"/>
    </source>
</evidence>
<dbReference type="GO" id="GO:0003677">
    <property type="term" value="F:DNA binding"/>
    <property type="evidence" value="ECO:0007669"/>
    <property type="project" value="UniProtKB-KW"/>
</dbReference>
<evidence type="ECO:0000256" key="4">
    <source>
        <dbReference type="ARBA" id="ARBA00023125"/>
    </source>
</evidence>
<dbReference type="SUPFAM" id="SSF53850">
    <property type="entry name" value="Periplasmic binding protein-like II"/>
    <property type="match status" value="1"/>
</dbReference>
<name>A0A840ATT4_9HYPH</name>
<evidence type="ECO:0000256" key="1">
    <source>
        <dbReference type="ARBA" id="ARBA00009437"/>
    </source>
</evidence>
<keyword evidence="8" id="KW-1185">Reference proteome</keyword>
<evidence type="ECO:0000259" key="6">
    <source>
        <dbReference type="PROSITE" id="PS50931"/>
    </source>
</evidence>
<dbReference type="AlphaFoldDB" id="A0A840ATT4"/>
<gene>
    <name evidence="7" type="ORF">GGR25_004742</name>
</gene>
<reference evidence="7 8" key="1">
    <citation type="submission" date="2020-08" db="EMBL/GenBank/DDBJ databases">
        <title>Genomic Encyclopedia of Type Strains, Phase IV (KMG-IV): sequencing the most valuable type-strain genomes for metagenomic binning, comparative biology and taxonomic classification.</title>
        <authorList>
            <person name="Goeker M."/>
        </authorList>
    </citation>
    <scope>NUCLEOTIDE SEQUENCE [LARGE SCALE GENOMIC DNA]</scope>
    <source>
        <strain evidence="7 8">DSM 25966</strain>
    </source>
</reference>
<dbReference type="InterPro" id="IPR050389">
    <property type="entry name" value="LysR-type_TF"/>
</dbReference>
<keyword evidence="4 7" id="KW-0238">DNA-binding</keyword>
<dbReference type="SUPFAM" id="SSF46785">
    <property type="entry name" value="Winged helix' DNA-binding domain"/>
    <property type="match status" value="1"/>
</dbReference>
<dbReference type="InterPro" id="IPR005119">
    <property type="entry name" value="LysR_subst-bd"/>
</dbReference>
<evidence type="ECO:0000313" key="8">
    <source>
        <dbReference type="Proteomes" id="UP000553963"/>
    </source>
</evidence>
<accession>A0A840ATT4</accession>